<evidence type="ECO:0000256" key="4">
    <source>
        <dbReference type="ARBA" id="ARBA00023002"/>
    </source>
</evidence>
<dbReference type="Gene3D" id="2.102.10.10">
    <property type="entry name" value="Rieske [2Fe-2S] iron-sulphur domain"/>
    <property type="match status" value="1"/>
</dbReference>
<evidence type="ECO:0000256" key="7">
    <source>
        <dbReference type="ARBA" id="ARBA00023063"/>
    </source>
</evidence>
<evidence type="ECO:0000256" key="5">
    <source>
        <dbReference type="ARBA" id="ARBA00023004"/>
    </source>
</evidence>
<gene>
    <name evidence="9" type="ORF">AAHA92_19820</name>
</gene>
<proteinExistence type="predicted"/>
<reference evidence="9 10" key="1">
    <citation type="submission" date="2024-06" db="EMBL/GenBank/DDBJ databases">
        <title>A chromosome level genome sequence of Diviner's sage (Salvia divinorum).</title>
        <authorList>
            <person name="Ford S.A."/>
            <person name="Ro D.-K."/>
            <person name="Ness R.W."/>
            <person name="Phillips M.A."/>
        </authorList>
    </citation>
    <scope>NUCLEOTIDE SEQUENCE [LARGE SCALE GENOMIC DNA]</scope>
    <source>
        <strain evidence="9">SAF-2024a</strain>
        <tissue evidence="9">Leaf</tissue>
    </source>
</reference>
<dbReference type="PANTHER" id="PTHR43456:SF2">
    <property type="entry name" value="RIESKE (2FE-2S) DOMAIN-CONTAINING PROTEIN"/>
    <property type="match status" value="1"/>
</dbReference>
<dbReference type="Pfam" id="PF13806">
    <property type="entry name" value="Rieske_2"/>
    <property type="match status" value="1"/>
</dbReference>
<keyword evidence="2" id="KW-0479">Metal-binding</keyword>
<keyword evidence="1" id="KW-0001">2Fe-2S</keyword>
<feature type="domain" description="Rieske" evidence="8">
    <location>
        <begin position="72"/>
        <end position="182"/>
    </location>
</feature>
<keyword evidence="6" id="KW-0411">Iron-sulfur</keyword>
<keyword evidence="10" id="KW-1185">Reference proteome</keyword>
<dbReference type="PANTHER" id="PTHR43456">
    <property type="entry name" value="RIESKE (2FE-2S) DOMAIN-CONTAINING PROTEIN"/>
    <property type="match status" value="1"/>
</dbReference>
<sequence>MATAAPKFTATKVSSAAPKLPLLRRNPPPRCQFPAALLTKPSLTRRIRAIKCEATEVSPPSPVAAEDGTNWVPVVPLAALPKGERRVILQDGETILLLWYKNGVFAIENRSPAEGAYSEGLLNAKLTQDGCIICPTTDSTFNLETGEIKEWYPKNPVLRVLTPPLRGLFVYPVKTDENNIYINMRGSVPLDASTEIVFSGKAQPGFTSTDVNVDEVKMIVDEDLEGFGFSRKNELINGKAAVIGFLVLLDFELLTGKGILKGTGFLDFIYSVSNALQ</sequence>
<accession>A0ABD1GF98</accession>
<comment type="caution">
    <text evidence="9">The sequence shown here is derived from an EMBL/GenBank/DDBJ whole genome shotgun (WGS) entry which is preliminary data.</text>
</comment>
<dbReference type="InterPro" id="IPR017941">
    <property type="entry name" value="Rieske_2Fe-2S"/>
</dbReference>
<dbReference type="AlphaFoldDB" id="A0ABD1GF98"/>
<keyword evidence="4" id="KW-0560">Oxidoreductase</keyword>
<dbReference type="SUPFAM" id="SSF50022">
    <property type="entry name" value="ISP domain"/>
    <property type="match status" value="1"/>
</dbReference>
<dbReference type="InterPro" id="IPR036922">
    <property type="entry name" value="Rieske_2Fe-2S_sf"/>
</dbReference>
<dbReference type="GO" id="GO:0016491">
    <property type="term" value="F:oxidoreductase activity"/>
    <property type="evidence" value="ECO:0007669"/>
    <property type="project" value="UniProtKB-KW"/>
</dbReference>
<dbReference type="EMBL" id="JBEAFC010000008">
    <property type="protein sequence ID" value="KAL1542776.1"/>
    <property type="molecule type" value="Genomic_DNA"/>
</dbReference>
<dbReference type="Proteomes" id="UP001567538">
    <property type="component" value="Unassembled WGS sequence"/>
</dbReference>
<evidence type="ECO:0000313" key="10">
    <source>
        <dbReference type="Proteomes" id="UP001567538"/>
    </source>
</evidence>
<evidence type="ECO:0000259" key="8">
    <source>
        <dbReference type="PROSITE" id="PS51296"/>
    </source>
</evidence>
<keyword evidence="5" id="KW-0408">Iron</keyword>
<dbReference type="SUPFAM" id="SSF103511">
    <property type="entry name" value="Chlorophyll a-b binding protein"/>
    <property type="match status" value="1"/>
</dbReference>
<dbReference type="InterPro" id="IPR012748">
    <property type="entry name" value="Rieske-like_NirD"/>
</dbReference>
<evidence type="ECO:0000313" key="9">
    <source>
        <dbReference type="EMBL" id="KAL1542776.1"/>
    </source>
</evidence>
<dbReference type="PROSITE" id="PS51296">
    <property type="entry name" value="RIESKE"/>
    <property type="match status" value="1"/>
</dbReference>
<evidence type="ECO:0000256" key="1">
    <source>
        <dbReference type="ARBA" id="ARBA00022714"/>
    </source>
</evidence>
<dbReference type="CDD" id="cd03467">
    <property type="entry name" value="Rieske"/>
    <property type="match status" value="1"/>
</dbReference>
<evidence type="ECO:0000256" key="2">
    <source>
        <dbReference type="ARBA" id="ARBA00022723"/>
    </source>
</evidence>
<dbReference type="GO" id="GO:0042128">
    <property type="term" value="P:nitrate assimilation"/>
    <property type="evidence" value="ECO:0007669"/>
    <property type="project" value="UniProtKB-KW"/>
</dbReference>
<evidence type="ECO:0000256" key="3">
    <source>
        <dbReference type="ARBA" id="ARBA00022946"/>
    </source>
</evidence>
<dbReference type="GO" id="GO:0046872">
    <property type="term" value="F:metal ion binding"/>
    <property type="evidence" value="ECO:0007669"/>
    <property type="project" value="UniProtKB-KW"/>
</dbReference>
<keyword evidence="7" id="KW-0534">Nitrate assimilation</keyword>
<keyword evidence="3" id="KW-0809">Transit peptide</keyword>
<name>A0ABD1GF98_SALDI</name>
<evidence type="ECO:0000256" key="6">
    <source>
        <dbReference type="ARBA" id="ARBA00023014"/>
    </source>
</evidence>
<protein>
    <recommendedName>
        <fullName evidence="8">Rieske domain-containing protein</fullName>
    </recommendedName>
</protein>
<dbReference type="GO" id="GO:0051537">
    <property type="term" value="F:2 iron, 2 sulfur cluster binding"/>
    <property type="evidence" value="ECO:0007669"/>
    <property type="project" value="UniProtKB-KW"/>
</dbReference>
<organism evidence="9 10">
    <name type="scientific">Salvia divinorum</name>
    <name type="common">Maria pastora</name>
    <name type="synonym">Diviner's sage</name>
    <dbReference type="NCBI Taxonomy" id="28513"/>
    <lineage>
        <taxon>Eukaryota</taxon>
        <taxon>Viridiplantae</taxon>
        <taxon>Streptophyta</taxon>
        <taxon>Embryophyta</taxon>
        <taxon>Tracheophyta</taxon>
        <taxon>Spermatophyta</taxon>
        <taxon>Magnoliopsida</taxon>
        <taxon>eudicotyledons</taxon>
        <taxon>Gunneridae</taxon>
        <taxon>Pentapetalae</taxon>
        <taxon>asterids</taxon>
        <taxon>lamiids</taxon>
        <taxon>Lamiales</taxon>
        <taxon>Lamiaceae</taxon>
        <taxon>Nepetoideae</taxon>
        <taxon>Mentheae</taxon>
        <taxon>Salviinae</taxon>
        <taxon>Salvia</taxon>
        <taxon>Salvia subgen. Calosphace</taxon>
    </lineage>
</organism>